<comment type="caution">
    <text evidence="1">The sequence shown here is derived from an EMBL/GenBank/DDBJ whole genome shotgun (WGS) entry which is preliminary data.</text>
</comment>
<evidence type="ECO:0000313" key="2">
    <source>
        <dbReference type="Proteomes" id="UP000007129"/>
    </source>
</evidence>
<organism evidence="1 2">
    <name type="scientific">Macrophomina phaseolina (strain MS6)</name>
    <name type="common">Charcoal rot fungus</name>
    <dbReference type="NCBI Taxonomy" id="1126212"/>
    <lineage>
        <taxon>Eukaryota</taxon>
        <taxon>Fungi</taxon>
        <taxon>Dikarya</taxon>
        <taxon>Ascomycota</taxon>
        <taxon>Pezizomycotina</taxon>
        <taxon>Dothideomycetes</taxon>
        <taxon>Dothideomycetes incertae sedis</taxon>
        <taxon>Botryosphaeriales</taxon>
        <taxon>Botryosphaeriaceae</taxon>
        <taxon>Macrophomina</taxon>
    </lineage>
</organism>
<dbReference type="InParanoid" id="K2R8F2"/>
<gene>
    <name evidence="1" type="ORF">MPH_13810</name>
</gene>
<dbReference type="Proteomes" id="UP000007129">
    <property type="component" value="Unassembled WGS sequence"/>
</dbReference>
<dbReference type="HOGENOM" id="CLU_1713626_0_0_1"/>
<dbReference type="AlphaFoldDB" id="K2R8F2"/>
<proteinExistence type="predicted"/>
<evidence type="ECO:0000313" key="1">
    <source>
        <dbReference type="EMBL" id="EKG09182.1"/>
    </source>
</evidence>
<dbReference type="EMBL" id="AHHD01000754">
    <property type="protein sequence ID" value="EKG09182.1"/>
    <property type="molecule type" value="Genomic_DNA"/>
</dbReference>
<protein>
    <submittedName>
        <fullName evidence="1">Uncharacterized protein</fullName>
    </submittedName>
</protein>
<reference evidence="1 2" key="1">
    <citation type="journal article" date="2012" name="BMC Genomics">
        <title>Tools to kill: Genome of one of the most destructive plant pathogenic fungi Macrophomina phaseolina.</title>
        <authorList>
            <person name="Islam M.S."/>
            <person name="Haque M.S."/>
            <person name="Islam M.M."/>
            <person name="Emdad E.M."/>
            <person name="Halim A."/>
            <person name="Hossen Q.M.M."/>
            <person name="Hossain M.Z."/>
            <person name="Ahmed B."/>
            <person name="Rahim S."/>
            <person name="Rahman M.S."/>
            <person name="Alam M.M."/>
            <person name="Hou S."/>
            <person name="Wan X."/>
            <person name="Saito J.A."/>
            <person name="Alam M."/>
        </authorList>
    </citation>
    <scope>NUCLEOTIDE SEQUENCE [LARGE SCALE GENOMIC DNA]</scope>
    <source>
        <strain evidence="1 2">MS6</strain>
    </source>
</reference>
<sequence length="153" mass="17076">MPVKKISVAKSAFLPDPPSSLSRGTGCPRQRRALRGFTRRTLTYLEGHLGHHSQCALRIAAWLLLITFMLERRSGLCSNQNMTKSSKKGLRLPARKKDVLNSFVTLRDTLRKLPLTIGASPIGSFFRCPTKSLSHSPERIIRDSVPVSRAQKP</sequence>
<dbReference type="VEuPathDB" id="FungiDB:MPH_13810"/>
<accession>K2R8F2</accession>
<name>K2R8F2_MACPH</name>